<dbReference type="Pfam" id="PF00611">
    <property type="entry name" value="FCH"/>
    <property type="match status" value="1"/>
</dbReference>
<dbReference type="GO" id="GO:0005886">
    <property type="term" value="C:plasma membrane"/>
    <property type="evidence" value="ECO:0007669"/>
    <property type="project" value="UniProtKB-SubCell"/>
</dbReference>
<keyword evidence="9" id="KW-0472">Membrane</keyword>
<evidence type="ECO:0000256" key="7">
    <source>
        <dbReference type="ARBA" id="ARBA00022583"/>
    </source>
</evidence>
<comment type="similarity">
    <text evidence="3">Belongs to the FNBP1 family.</text>
</comment>
<dbReference type="AlphaFoldDB" id="A0AA88I4L4"/>
<feature type="domain" description="SH3" evidence="14">
    <location>
        <begin position="565"/>
        <end position="627"/>
    </location>
</feature>
<sequence>MSWGHELWDNYDAVCLHTQKGIDFLERYGNFMKERCVVEQEYATKLRKLSKSYQPKKKEEEDYQFTTGHAFKTILQELADQAGQHEIIAETLMTSVILEVASVVKKLRDDRKKVMTDGSRLQSALSQQLASLERAQKAYEKAHRESEKAEEAYKRADADLQLSRAELEKSKANNAIKSRLADDAKNEYAQQLQKTNELQASHYGQGMPLVFDSLQGIDRLRTESLMSFMLSSLRVERSVRPIVDKCHEGMEKAAKSILYDEDSKLVIDKLKTGLSPPEDIPFQDLSTNIDDTSVPQHLTANGHLTFSSMKEVGFSVRGTVSSGKAKHRKLLKGLFAVSKTENATSKEDYSDLPPMQRKKKLQQKINEINGKILQETATRDGLMKMKGVYENNRALGDPMSIEGQLVENGQRLDKLRTDLSRYQGYMDEAEGRVVIPSPQGKSVKRSTSRLQRKSHISQGNSGSDESLSRSASDSSVSNTNVKVSAPNTPQANHSVSRSPESGIGTSRNSLPDSDPSEPDDAASLHSTVQPHGTTVEYSEAERLYTNAIAEIDDDGAIYDEFEPLPVLGTCRALYSFEATSEGSIPMVENEQLYVVELDQGDGWTRVRRFNDPEEGFVPTSYIECSLYSNV</sequence>
<proteinExistence type="inferred from homology"/>
<dbReference type="PANTHER" id="PTHR15735">
    <property type="entry name" value="FCH AND DOUBLE SH3 DOMAINS PROTEIN"/>
    <property type="match status" value="1"/>
</dbReference>
<dbReference type="GO" id="GO:0006897">
    <property type="term" value="P:endocytosis"/>
    <property type="evidence" value="ECO:0007669"/>
    <property type="project" value="UniProtKB-KW"/>
</dbReference>
<evidence type="ECO:0000256" key="10">
    <source>
        <dbReference type="PROSITE-ProRule" id="PRU00192"/>
    </source>
</evidence>
<evidence type="ECO:0000256" key="1">
    <source>
        <dbReference type="ARBA" id="ARBA00004236"/>
    </source>
</evidence>
<evidence type="ECO:0000313" key="18">
    <source>
        <dbReference type="Proteomes" id="UP001187531"/>
    </source>
</evidence>
<dbReference type="PROSITE" id="PS51741">
    <property type="entry name" value="F_BAR"/>
    <property type="match status" value="1"/>
</dbReference>
<reference evidence="17" key="1">
    <citation type="submission" date="2023-07" db="EMBL/GenBank/DDBJ databases">
        <title>Chromosome-level genome assembly of Artemia franciscana.</title>
        <authorList>
            <person name="Jo E."/>
        </authorList>
    </citation>
    <scope>NUCLEOTIDE SEQUENCE</scope>
    <source>
        <tissue evidence="17">Whole body</tissue>
    </source>
</reference>
<dbReference type="InterPro" id="IPR027267">
    <property type="entry name" value="AH/BAR_dom_sf"/>
</dbReference>
<evidence type="ECO:0000259" key="16">
    <source>
        <dbReference type="PROSITE" id="PS51860"/>
    </source>
</evidence>
<evidence type="ECO:0000256" key="12">
    <source>
        <dbReference type="SAM" id="Coils"/>
    </source>
</evidence>
<evidence type="ECO:0000259" key="14">
    <source>
        <dbReference type="PROSITE" id="PS50002"/>
    </source>
</evidence>
<dbReference type="Gene3D" id="2.30.30.40">
    <property type="entry name" value="SH3 Domains"/>
    <property type="match status" value="1"/>
</dbReference>
<dbReference type="Pfam" id="PF25610">
    <property type="entry name" value="HR1_TOCA"/>
    <property type="match status" value="1"/>
</dbReference>
<organism evidence="17 18">
    <name type="scientific">Artemia franciscana</name>
    <name type="common">Brine shrimp</name>
    <name type="synonym">Artemia sanfranciscana</name>
    <dbReference type="NCBI Taxonomy" id="6661"/>
    <lineage>
        <taxon>Eukaryota</taxon>
        <taxon>Metazoa</taxon>
        <taxon>Ecdysozoa</taxon>
        <taxon>Arthropoda</taxon>
        <taxon>Crustacea</taxon>
        <taxon>Branchiopoda</taxon>
        <taxon>Anostraca</taxon>
        <taxon>Artemiidae</taxon>
        <taxon>Artemia</taxon>
    </lineage>
</organism>
<evidence type="ECO:0000256" key="13">
    <source>
        <dbReference type="SAM" id="MobiDB-lite"/>
    </source>
</evidence>
<keyword evidence="5" id="KW-1003">Cell membrane</keyword>
<keyword evidence="8 11" id="KW-0175">Coiled coil</keyword>
<dbReference type="FunFam" id="2.30.30.40:FF:000203">
    <property type="entry name" value="Cdc42-interacting protein 4, isoform F"/>
    <property type="match status" value="1"/>
</dbReference>
<keyword evidence="18" id="KW-1185">Reference proteome</keyword>
<dbReference type="Gene3D" id="6.10.140.470">
    <property type="match status" value="1"/>
</dbReference>
<comment type="subcellular location">
    <subcellularLocation>
        <location evidence="1">Cell membrane</location>
    </subcellularLocation>
    <subcellularLocation>
        <location evidence="2">Cytoplasm</location>
    </subcellularLocation>
</comment>
<comment type="caution">
    <text evidence="17">The sequence shown here is derived from an EMBL/GenBank/DDBJ whole genome shotgun (WGS) entry which is preliminary data.</text>
</comment>
<name>A0AA88I4L4_ARTSF</name>
<evidence type="ECO:0000256" key="3">
    <source>
        <dbReference type="ARBA" id="ARBA00009426"/>
    </source>
</evidence>
<feature type="coiled-coil region" evidence="12">
    <location>
        <begin position="122"/>
        <end position="201"/>
    </location>
</feature>
<dbReference type="GO" id="GO:0005737">
    <property type="term" value="C:cytoplasm"/>
    <property type="evidence" value="ECO:0007669"/>
    <property type="project" value="UniProtKB-SubCell"/>
</dbReference>
<dbReference type="InterPro" id="IPR036028">
    <property type="entry name" value="SH3-like_dom_sf"/>
</dbReference>
<dbReference type="SUPFAM" id="SSF103657">
    <property type="entry name" value="BAR/IMD domain-like"/>
    <property type="match status" value="1"/>
</dbReference>
<evidence type="ECO:0000256" key="6">
    <source>
        <dbReference type="ARBA" id="ARBA00022490"/>
    </source>
</evidence>
<keyword evidence="6" id="KW-0963">Cytoplasm</keyword>
<feature type="compositionally biased region" description="Polar residues" evidence="13">
    <location>
        <begin position="525"/>
        <end position="534"/>
    </location>
</feature>
<protein>
    <recommendedName>
        <fullName evidence="19">Formin-binding protein 1-like</fullName>
    </recommendedName>
</protein>
<accession>A0AA88I4L4</accession>
<dbReference type="PROSITE" id="PS51860">
    <property type="entry name" value="REM_1"/>
    <property type="match status" value="1"/>
</dbReference>
<dbReference type="InterPro" id="IPR031160">
    <property type="entry name" value="F_BAR_dom"/>
</dbReference>
<feature type="region of interest" description="Disordered" evidence="13">
    <location>
        <begin position="430"/>
        <end position="534"/>
    </location>
</feature>
<evidence type="ECO:0000256" key="8">
    <source>
        <dbReference type="ARBA" id="ARBA00023054"/>
    </source>
</evidence>
<dbReference type="PROSITE" id="PS50002">
    <property type="entry name" value="SH3"/>
    <property type="match status" value="1"/>
</dbReference>
<evidence type="ECO:0000256" key="11">
    <source>
        <dbReference type="PROSITE-ProRule" id="PRU01077"/>
    </source>
</evidence>
<evidence type="ECO:0000256" key="4">
    <source>
        <dbReference type="ARBA" id="ARBA00022443"/>
    </source>
</evidence>
<dbReference type="InterPro" id="IPR001452">
    <property type="entry name" value="SH3_domain"/>
</dbReference>
<dbReference type="CDD" id="cd07653">
    <property type="entry name" value="F-BAR_CIP4-like"/>
    <property type="match status" value="1"/>
</dbReference>
<feature type="compositionally biased region" description="Low complexity" evidence="13">
    <location>
        <begin position="461"/>
        <end position="477"/>
    </location>
</feature>
<keyword evidence="4 10" id="KW-0728">SH3 domain</keyword>
<dbReference type="Gene3D" id="1.20.1270.60">
    <property type="entry name" value="Arfaptin homology (AH) domain/BAR domain"/>
    <property type="match status" value="1"/>
</dbReference>
<feature type="domain" description="REM-1" evidence="16">
    <location>
        <begin position="351"/>
        <end position="428"/>
    </location>
</feature>
<dbReference type="InterPro" id="IPR011072">
    <property type="entry name" value="HR1_rho-bd"/>
</dbReference>
<dbReference type="Proteomes" id="UP001187531">
    <property type="component" value="Unassembled WGS sequence"/>
</dbReference>
<feature type="domain" description="F-BAR" evidence="15">
    <location>
        <begin position="1"/>
        <end position="262"/>
    </location>
</feature>
<feature type="compositionally biased region" description="Polar residues" evidence="13">
    <location>
        <begin position="478"/>
        <end position="508"/>
    </location>
</feature>
<gene>
    <name evidence="17" type="ORF">QYM36_005264</name>
</gene>
<dbReference type="InterPro" id="IPR001060">
    <property type="entry name" value="FCH_dom"/>
</dbReference>
<dbReference type="SUPFAM" id="SSF50044">
    <property type="entry name" value="SH3-domain"/>
    <property type="match status" value="1"/>
</dbReference>
<evidence type="ECO:0000313" key="17">
    <source>
        <dbReference type="EMBL" id="KAK2719721.1"/>
    </source>
</evidence>
<evidence type="ECO:0000256" key="9">
    <source>
        <dbReference type="ARBA" id="ARBA00023136"/>
    </source>
</evidence>
<evidence type="ECO:0000256" key="5">
    <source>
        <dbReference type="ARBA" id="ARBA00022475"/>
    </source>
</evidence>
<dbReference type="EMBL" id="JAVRJZ010000008">
    <property type="protein sequence ID" value="KAK2719721.1"/>
    <property type="molecule type" value="Genomic_DNA"/>
</dbReference>
<evidence type="ECO:0008006" key="19">
    <source>
        <dbReference type="Google" id="ProtNLM"/>
    </source>
</evidence>
<dbReference type="InterPro" id="IPR057870">
    <property type="entry name" value="HR1_TOCA"/>
</dbReference>
<dbReference type="Pfam" id="PF00018">
    <property type="entry name" value="SH3_1"/>
    <property type="match status" value="1"/>
</dbReference>
<evidence type="ECO:0000256" key="2">
    <source>
        <dbReference type="ARBA" id="ARBA00004496"/>
    </source>
</evidence>
<feature type="compositionally biased region" description="Basic residues" evidence="13">
    <location>
        <begin position="442"/>
        <end position="455"/>
    </location>
</feature>
<evidence type="ECO:0000259" key="15">
    <source>
        <dbReference type="PROSITE" id="PS51741"/>
    </source>
</evidence>
<dbReference type="SMART" id="SM00055">
    <property type="entry name" value="FCH"/>
    <property type="match status" value="1"/>
</dbReference>
<dbReference type="CDD" id="cd11911">
    <property type="entry name" value="SH3_CIP4-like"/>
    <property type="match status" value="1"/>
</dbReference>
<dbReference type="CDD" id="cd11619">
    <property type="entry name" value="HR1_CIP4-like"/>
    <property type="match status" value="1"/>
</dbReference>
<dbReference type="GO" id="GO:0007165">
    <property type="term" value="P:signal transduction"/>
    <property type="evidence" value="ECO:0007669"/>
    <property type="project" value="InterPro"/>
</dbReference>
<keyword evidence="7" id="KW-0254">Endocytosis</keyword>
<dbReference type="SMART" id="SM00326">
    <property type="entry name" value="SH3"/>
    <property type="match status" value="1"/>
</dbReference>
<dbReference type="PANTHER" id="PTHR15735:SF12">
    <property type="entry name" value="CDC42-INTERACTING PROTEIN 4, ISOFORM B"/>
    <property type="match status" value="1"/>
</dbReference>